<dbReference type="AlphaFoldDB" id="W9WVS2"/>
<name>W9WVS2_9EURO</name>
<comment type="caution">
    <text evidence="1">The sequence shown here is derived from an EMBL/GenBank/DDBJ whole genome shotgun (WGS) entry which is preliminary data.</text>
</comment>
<protein>
    <submittedName>
        <fullName evidence="1">Uncharacterized protein</fullName>
    </submittedName>
</protein>
<dbReference type="EMBL" id="AMGX01000012">
    <property type="protein sequence ID" value="EXJ68756.1"/>
    <property type="molecule type" value="Genomic_DNA"/>
</dbReference>
<organism evidence="1 2">
    <name type="scientific">Cladophialophora psammophila CBS 110553</name>
    <dbReference type="NCBI Taxonomy" id="1182543"/>
    <lineage>
        <taxon>Eukaryota</taxon>
        <taxon>Fungi</taxon>
        <taxon>Dikarya</taxon>
        <taxon>Ascomycota</taxon>
        <taxon>Pezizomycotina</taxon>
        <taxon>Eurotiomycetes</taxon>
        <taxon>Chaetothyriomycetidae</taxon>
        <taxon>Chaetothyriales</taxon>
        <taxon>Herpotrichiellaceae</taxon>
        <taxon>Cladophialophora</taxon>
    </lineage>
</organism>
<dbReference type="GeneID" id="19192393"/>
<proteinExistence type="predicted"/>
<keyword evidence="2" id="KW-1185">Reference proteome</keyword>
<sequence length="414" mass="47447">MASSLRFRTAKIQRSRLLVFALFFVIFTVATAFYQLRRHKAHGKPIFPTQKSVNGFSNGPRVAGYGKPEGVKIIGLVFFGRKNRVEILQCFLQRNLVDNGGWLDEIHWVKNTDNRKDLAYLEEILASSSRYKMVEVEGVGFVGYGLAWTQLEPGNLYVKIDDDVVWFADDTIPRIVSMKLAHPDYLVVSANVVNSPLMGWVHYHMGAVHPYMPELTDYEPTIFNLGQPSRKPWTYWSYPTWTGPDDYFFGPFQAPPYDGHCWLRLPNDSDISRTPVADIEYNTWGTGLKSWAIAAQEHYSFLENLADDRLNTYRMGSSLDRGGTDKTWLTIDQRLSINMITVWADDVLDNLPMDDVDEQWLTLILPKKLKRQVAVNMDALAVHFTFGSQGTVETTDLLARYRDYAFENACARWI</sequence>
<dbReference type="Proteomes" id="UP000019471">
    <property type="component" value="Unassembled WGS sequence"/>
</dbReference>
<dbReference type="RefSeq" id="XP_007746466.1">
    <property type="nucleotide sequence ID" value="XM_007748276.1"/>
</dbReference>
<evidence type="ECO:0000313" key="2">
    <source>
        <dbReference type="Proteomes" id="UP000019471"/>
    </source>
</evidence>
<accession>W9WVS2</accession>
<dbReference type="eggNOG" id="ENOG502S3V7">
    <property type="taxonomic scope" value="Eukaryota"/>
</dbReference>
<dbReference type="HOGENOM" id="CLU_038504_0_0_1"/>
<reference evidence="1 2" key="1">
    <citation type="submission" date="2013-03" db="EMBL/GenBank/DDBJ databases">
        <title>The Genome Sequence of Cladophialophora psammophila CBS 110553.</title>
        <authorList>
            <consortium name="The Broad Institute Genomics Platform"/>
            <person name="Cuomo C."/>
            <person name="de Hoog S."/>
            <person name="Gorbushina A."/>
            <person name="Walker B."/>
            <person name="Young S.K."/>
            <person name="Zeng Q."/>
            <person name="Gargeya S."/>
            <person name="Fitzgerald M."/>
            <person name="Haas B."/>
            <person name="Abouelleil A."/>
            <person name="Allen A.W."/>
            <person name="Alvarado L."/>
            <person name="Arachchi H.M."/>
            <person name="Berlin A.M."/>
            <person name="Chapman S.B."/>
            <person name="Gainer-Dewar J."/>
            <person name="Goldberg J."/>
            <person name="Griggs A."/>
            <person name="Gujja S."/>
            <person name="Hansen M."/>
            <person name="Howarth C."/>
            <person name="Imamovic A."/>
            <person name="Ireland A."/>
            <person name="Larimer J."/>
            <person name="McCowan C."/>
            <person name="Murphy C."/>
            <person name="Pearson M."/>
            <person name="Poon T.W."/>
            <person name="Priest M."/>
            <person name="Roberts A."/>
            <person name="Saif S."/>
            <person name="Shea T."/>
            <person name="Sisk P."/>
            <person name="Sykes S."/>
            <person name="Wortman J."/>
            <person name="Nusbaum C."/>
            <person name="Birren B."/>
        </authorList>
    </citation>
    <scope>NUCLEOTIDE SEQUENCE [LARGE SCALE GENOMIC DNA]</scope>
    <source>
        <strain evidence="1 2">CBS 110553</strain>
    </source>
</reference>
<gene>
    <name evidence="1" type="ORF">A1O5_07687</name>
</gene>
<dbReference type="OrthoDB" id="5593235at2759"/>
<evidence type="ECO:0000313" key="1">
    <source>
        <dbReference type="EMBL" id="EXJ68756.1"/>
    </source>
</evidence>